<protein>
    <submittedName>
        <fullName evidence="2">DUF695 domain-containing protein</fullName>
    </submittedName>
</protein>
<dbReference type="Pfam" id="PF05117">
    <property type="entry name" value="DUF695"/>
    <property type="match status" value="1"/>
</dbReference>
<proteinExistence type="predicted"/>
<keyword evidence="3" id="KW-1185">Reference proteome</keyword>
<dbReference type="EMBL" id="JBHRYB010000005">
    <property type="protein sequence ID" value="MFC3679603.1"/>
    <property type="molecule type" value="Genomic_DNA"/>
</dbReference>
<dbReference type="Proteomes" id="UP001595722">
    <property type="component" value="Unassembled WGS sequence"/>
</dbReference>
<reference evidence="3" key="1">
    <citation type="journal article" date="2019" name="Int. J. Syst. Evol. Microbiol.">
        <title>The Global Catalogue of Microorganisms (GCM) 10K type strain sequencing project: providing services to taxonomists for standard genome sequencing and annotation.</title>
        <authorList>
            <consortium name="The Broad Institute Genomics Platform"/>
            <consortium name="The Broad Institute Genome Sequencing Center for Infectious Disease"/>
            <person name="Wu L."/>
            <person name="Ma J."/>
        </authorList>
    </citation>
    <scope>NUCLEOTIDE SEQUENCE [LARGE SCALE GENOMIC DNA]</scope>
    <source>
        <strain evidence="3">KCTC 42424</strain>
    </source>
</reference>
<accession>A0ABV7VU41</accession>
<name>A0ABV7VU41_9GAMM</name>
<evidence type="ECO:0000313" key="3">
    <source>
        <dbReference type="Proteomes" id="UP001595722"/>
    </source>
</evidence>
<sequence>MLVNNRWIRASGELNDKPISIQYREDWQQAAAYDALNICVQIAWQAESRDESTGFPSDAEQLRILAFSEQLQQMLEPGENAVVAMVIAHDGVNQWIIYCKDLQPLKDGLDKIPATDAGYPIEVVADEDPHWQIFQQVYDAIRQQH</sequence>
<dbReference type="InterPro" id="IPR016097">
    <property type="entry name" value="DUF695"/>
</dbReference>
<comment type="caution">
    <text evidence="2">The sequence shown here is derived from an EMBL/GenBank/DDBJ whole genome shotgun (WGS) entry which is preliminary data.</text>
</comment>
<evidence type="ECO:0000313" key="2">
    <source>
        <dbReference type="EMBL" id="MFC3679603.1"/>
    </source>
</evidence>
<dbReference type="RefSeq" id="WP_376865333.1">
    <property type="nucleotide sequence ID" value="NZ_JBHRYB010000005.1"/>
</dbReference>
<feature type="domain" description="DUF695" evidence="1">
    <location>
        <begin position="5"/>
        <end position="136"/>
    </location>
</feature>
<evidence type="ECO:0000259" key="1">
    <source>
        <dbReference type="Pfam" id="PF05117"/>
    </source>
</evidence>
<gene>
    <name evidence="2" type="ORF">ACFOMG_05690</name>
</gene>
<organism evidence="2 3">
    <name type="scientific">Bacterioplanoides pacificum</name>
    <dbReference type="NCBI Taxonomy" id="1171596"/>
    <lineage>
        <taxon>Bacteria</taxon>
        <taxon>Pseudomonadati</taxon>
        <taxon>Pseudomonadota</taxon>
        <taxon>Gammaproteobacteria</taxon>
        <taxon>Oceanospirillales</taxon>
        <taxon>Oceanospirillaceae</taxon>
        <taxon>Bacterioplanoides</taxon>
    </lineage>
</organism>